<dbReference type="OrthoDB" id="1910495at2759"/>
<feature type="compositionally biased region" description="Polar residues" evidence="1">
    <location>
        <begin position="362"/>
        <end position="380"/>
    </location>
</feature>
<proteinExistence type="predicted"/>
<name>A0A7J0EML2_9ERIC</name>
<protein>
    <submittedName>
        <fullName evidence="2">Uncharacterized protein</fullName>
    </submittedName>
</protein>
<sequence length="414" mass="46195">MDLRTWSLSSWYLSMMDFDHVILTSSLFNRDEKWVPNLFVELNGDKEIVVEQWKLIYVTLTTWTPMYFCLLGSGFSLVLRSKNSDGNSHQPSTSSTSSEFETRINNLMRSYLTNPNFSPEEIAKTLRSAAEAAAKTAKAARNAAEDKAAIAARAIAAAKSALELVDTISEGAASKDRYSKKNKMKQRHLPVQTLYNKPRRFENCKTDEELAIKLHRAMNSSPRISKTSSTSEAKNNKHKRLKVLFTPEKTRNINGVIEWEGNSAFTSNGNGAIGEAGSESSIQKGNAVRIDVNRPKFVKADRLKMDNGEAETSHLKEKMLESSDDTCSIGRKRGRIKQKKLPLSICTFRAQANPKEELKADSSPSTEENTGKPNSNNKPSFSAEHSMPVETTSMWKCQAAFKAPVCVKQNKVIQ</sequence>
<comment type="caution">
    <text evidence="2">The sequence shown here is derived from an EMBL/GenBank/DDBJ whole genome shotgun (WGS) entry which is preliminary data.</text>
</comment>
<dbReference type="PANTHER" id="PTHR35477:SF1">
    <property type="entry name" value="OS06G0728500 PROTEIN"/>
    <property type="match status" value="1"/>
</dbReference>
<accession>A0A7J0EML2</accession>
<organism evidence="2 3">
    <name type="scientific">Actinidia rufa</name>
    <dbReference type="NCBI Taxonomy" id="165716"/>
    <lineage>
        <taxon>Eukaryota</taxon>
        <taxon>Viridiplantae</taxon>
        <taxon>Streptophyta</taxon>
        <taxon>Embryophyta</taxon>
        <taxon>Tracheophyta</taxon>
        <taxon>Spermatophyta</taxon>
        <taxon>Magnoliopsida</taxon>
        <taxon>eudicotyledons</taxon>
        <taxon>Gunneridae</taxon>
        <taxon>Pentapetalae</taxon>
        <taxon>asterids</taxon>
        <taxon>Ericales</taxon>
        <taxon>Actinidiaceae</taxon>
        <taxon>Actinidia</taxon>
    </lineage>
</organism>
<dbReference type="PANTHER" id="PTHR35477">
    <property type="entry name" value="OS06G0728500 PROTEIN"/>
    <property type="match status" value="1"/>
</dbReference>
<dbReference type="AlphaFoldDB" id="A0A7J0EML2"/>
<gene>
    <name evidence="2" type="ORF">Acr_05g0013630</name>
</gene>
<dbReference type="Proteomes" id="UP000585474">
    <property type="component" value="Unassembled WGS sequence"/>
</dbReference>
<keyword evidence="3" id="KW-1185">Reference proteome</keyword>
<evidence type="ECO:0000313" key="3">
    <source>
        <dbReference type="Proteomes" id="UP000585474"/>
    </source>
</evidence>
<dbReference type="EMBL" id="BJWL01000005">
    <property type="protein sequence ID" value="GFY87724.1"/>
    <property type="molecule type" value="Genomic_DNA"/>
</dbReference>
<evidence type="ECO:0000313" key="2">
    <source>
        <dbReference type="EMBL" id="GFY87724.1"/>
    </source>
</evidence>
<evidence type="ECO:0000256" key="1">
    <source>
        <dbReference type="SAM" id="MobiDB-lite"/>
    </source>
</evidence>
<reference evidence="2 3" key="1">
    <citation type="submission" date="2019-07" db="EMBL/GenBank/DDBJ databases">
        <title>De Novo Assembly of kiwifruit Actinidia rufa.</title>
        <authorList>
            <person name="Sugita-Konishi S."/>
            <person name="Sato K."/>
            <person name="Mori E."/>
            <person name="Abe Y."/>
            <person name="Kisaki G."/>
            <person name="Hamano K."/>
            <person name="Suezawa K."/>
            <person name="Otani M."/>
            <person name="Fukuda T."/>
            <person name="Manabe T."/>
            <person name="Gomi K."/>
            <person name="Tabuchi M."/>
            <person name="Akimitsu K."/>
            <person name="Kataoka I."/>
        </authorList>
    </citation>
    <scope>NUCLEOTIDE SEQUENCE [LARGE SCALE GENOMIC DNA]</scope>
    <source>
        <strain evidence="3">cv. Fuchu</strain>
    </source>
</reference>
<feature type="region of interest" description="Disordered" evidence="1">
    <location>
        <begin position="354"/>
        <end position="388"/>
    </location>
</feature>